<dbReference type="Pfam" id="PF10259">
    <property type="entry name" value="Rogdi_lz"/>
    <property type="match status" value="1"/>
</dbReference>
<dbReference type="PANTHER" id="PTHR13618:SF1">
    <property type="entry name" value="PROTEIN ROGDI HOMOLOG"/>
    <property type="match status" value="1"/>
</dbReference>
<name>A0A0U1LQP4_TALIS</name>
<keyword evidence="2" id="KW-1185">Reference proteome</keyword>
<evidence type="ECO:0008006" key="3">
    <source>
        <dbReference type="Google" id="ProtNLM"/>
    </source>
</evidence>
<dbReference type="InterPro" id="IPR028241">
    <property type="entry name" value="RAVE2/Rogdi"/>
</dbReference>
<evidence type="ECO:0000313" key="2">
    <source>
        <dbReference type="Proteomes" id="UP000054383"/>
    </source>
</evidence>
<dbReference type="OrthoDB" id="66510at2759"/>
<reference evidence="1 2" key="1">
    <citation type="submission" date="2015-04" db="EMBL/GenBank/DDBJ databases">
        <authorList>
            <person name="Syromyatnikov M.Y."/>
            <person name="Popov V.N."/>
        </authorList>
    </citation>
    <scope>NUCLEOTIDE SEQUENCE [LARGE SCALE GENOMIC DNA]</scope>
    <source>
        <strain evidence="1">WF-38-12</strain>
    </source>
</reference>
<dbReference type="GO" id="GO:0043291">
    <property type="term" value="C:RAVE complex"/>
    <property type="evidence" value="ECO:0007669"/>
    <property type="project" value="TreeGrafter"/>
</dbReference>
<proteinExistence type="predicted"/>
<organism evidence="1 2">
    <name type="scientific">Talaromyces islandicus</name>
    <name type="common">Penicillium islandicum</name>
    <dbReference type="NCBI Taxonomy" id="28573"/>
    <lineage>
        <taxon>Eukaryota</taxon>
        <taxon>Fungi</taxon>
        <taxon>Dikarya</taxon>
        <taxon>Ascomycota</taxon>
        <taxon>Pezizomycotina</taxon>
        <taxon>Eurotiomycetes</taxon>
        <taxon>Eurotiomycetidae</taxon>
        <taxon>Eurotiales</taxon>
        <taxon>Trichocomaceae</taxon>
        <taxon>Talaromyces</taxon>
        <taxon>Talaromyces sect. Islandici</taxon>
    </lineage>
</organism>
<evidence type="ECO:0000313" key="1">
    <source>
        <dbReference type="EMBL" id="CRG85691.1"/>
    </source>
</evidence>
<dbReference type="EMBL" id="CVMT01000002">
    <property type="protein sequence ID" value="CRG85691.1"/>
    <property type="molecule type" value="Genomic_DNA"/>
</dbReference>
<gene>
    <name evidence="1" type="ORF">PISL3812_02719</name>
</gene>
<dbReference type="STRING" id="28573.A0A0U1LQP4"/>
<protein>
    <recommendedName>
        <fullName evidence="3">RAVE subunit 2/Rogdi</fullName>
    </recommendedName>
</protein>
<accession>A0A0U1LQP4</accession>
<dbReference type="PANTHER" id="PTHR13618">
    <property type="entry name" value="LEUCINE ZIPPER CONTAINING TRANSCRIPTION FACTOR LZF1"/>
    <property type="match status" value="1"/>
</dbReference>
<dbReference type="Proteomes" id="UP000054383">
    <property type="component" value="Unassembled WGS sequence"/>
</dbReference>
<sequence length="309" mass="33785">MATWAYPPLSADKLKAEEEDSLARELEWLLTSFQELLASLREGLEECAELLAPKEPGSTLVLSSVRSESVKGFVTRVGTRIVKGDIQLRLSSLPPTRGANATRLTFSNIPGAPELVLDQLATVRNLVNQSLDVVDVSTWTGNPLNASFISGQLHLLHEHISEARTTLKGTTESLQWWENSADDNVFDPALPPYLSFQLAITEAALVLNLRTLEPTAVAQAPTAFATDISLTGLSLRDRIFGSRLPTHDESGETFTWRGEEVKVKEKIRVESQDPSLIAVMAKLSALEHEVLKCISSLNILTGEDDGESV</sequence>
<dbReference type="AlphaFoldDB" id="A0A0U1LQP4"/>
<dbReference type="OMA" id="KLNALGH"/>